<evidence type="ECO:0000313" key="3">
    <source>
        <dbReference type="Proteomes" id="UP001316803"/>
    </source>
</evidence>
<dbReference type="AlphaFoldDB" id="A0AAN8F306"/>
<evidence type="ECO:0000313" key="2">
    <source>
        <dbReference type="EMBL" id="KAK5950171.1"/>
    </source>
</evidence>
<accession>A0AAN8F306</accession>
<dbReference type="Proteomes" id="UP001316803">
    <property type="component" value="Unassembled WGS sequence"/>
</dbReference>
<sequence length="154" mass="17583">MSADARTTAQKWVEGWGSPDPSSWISLYAPHAKYTDHAFQIVRIGPETLTRHWNIWRTSHPDFTMEVLSWWPEEKLPDGRVRISFRTNNTGTFMKDLPTKKASGAPFAFVGVVDLLINVQEGVIDEVEEWYGFNFERVKSVADYNTRADDDSGS</sequence>
<keyword evidence="3" id="KW-1185">Reference proteome</keyword>
<organism evidence="2 3">
    <name type="scientific">Knufia fluminis</name>
    <dbReference type="NCBI Taxonomy" id="191047"/>
    <lineage>
        <taxon>Eukaryota</taxon>
        <taxon>Fungi</taxon>
        <taxon>Dikarya</taxon>
        <taxon>Ascomycota</taxon>
        <taxon>Pezizomycotina</taxon>
        <taxon>Eurotiomycetes</taxon>
        <taxon>Chaetothyriomycetidae</taxon>
        <taxon>Chaetothyriales</taxon>
        <taxon>Trichomeriaceae</taxon>
        <taxon>Knufia</taxon>
    </lineage>
</organism>
<feature type="domain" description="SnoaL-like" evidence="1">
    <location>
        <begin position="10"/>
        <end position="109"/>
    </location>
</feature>
<comment type="caution">
    <text evidence="2">The sequence shown here is derived from an EMBL/GenBank/DDBJ whole genome shotgun (WGS) entry which is preliminary data.</text>
</comment>
<protein>
    <recommendedName>
        <fullName evidence="1">SnoaL-like domain-containing protein</fullName>
    </recommendedName>
</protein>
<name>A0AAN8F306_9EURO</name>
<dbReference type="InterPro" id="IPR032710">
    <property type="entry name" value="NTF2-like_dom_sf"/>
</dbReference>
<dbReference type="SUPFAM" id="SSF54427">
    <property type="entry name" value="NTF2-like"/>
    <property type="match status" value="1"/>
</dbReference>
<reference evidence="2 3" key="1">
    <citation type="submission" date="2022-12" db="EMBL/GenBank/DDBJ databases">
        <title>Genomic features and morphological characterization of a novel Knufia sp. strain isolated from spacecraft assembly facility.</title>
        <authorList>
            <person name="Teixeira M."/>
            <person name="Chander A.M."/>
            <person name="Stajich J.E."/>
            <person name="Venkateswaran K."/>
        </authorList>
    </citation>
    <scope>NUCLEOTIDE SEQUENCE [LARGE SCALE GENOMIC DNA]</scope>
    <source>
        <strain evidence="2 3">FJI-L2-BK-P2</strain>
    </source>
</reference>
<proteinExistence type="predicted"/>
<dbReference type="Pfam" id="PF12680">
    <property type="entry name" value="SnoaL_2"/>
    <property type="match status" value="1"/>
</dbReference>
<gene>
    <name evidence="2" type="ORF">OHC33_008886</name>
</gene>
<evidence type="ECO:0000259" key="1">
    <source>
        <dbReference type="Pfam" id="PF12680"/>
    </source>
</evidence>
<dbReference type="EMBL" id="JAKLMC020000029">
    <property type="protein sequence ID" value="KAK5950171.1"/>
    <property type="molecule type" value="Genomic_DNA"/>
</dbReference>
<dbReference type="Gene3D" id="3.10.450.50">
    <property type="match status" value="1"/>
</dbReference>
<dbReference type="InterPro" id="IPR037401">
    <property type="entry name" value="SnoaL-like"/>
</dbReference>